<dbReference type="InterPro" id="IPR001881">
    <property type="entry name" value="EGF-like_Ca-bd_dom"/>
</dbReference>
<comment type="caution">
    <text evidence="2">Lacks conserved residue(s) required for the propagation of feature annotation.</text>
</comment>
<dbReference type="InterPro" id="IPR000152">
    <property type="entry name" value="EGF-type_Asp/Asn_hydroxyl_site"/>
</dbReference>
<dbReference type="InterPro" id="IPR018097">
    <property type="entry name" value="EGF_Ca-bd_CS"/>
</dbReference>
<gene>
    <name evidence="4" type="ordered locus">Os10g0174800</name>
    <name evidence="4" type="ORF">OSNPB_100174800</name>
</gene>
<dbReference type="PROSITE" id="PS00010">
    <property type="entry name" value="ASX_HYDROXYL"/>
    <property type="match status" value="1"/>
</dbReference>
<name>A0A0P0XS49_ORYSJ</name>
<evidence type="ECO:0000256" key="2">
    <source>
        <dbReference type="PROSITE-ProRule" id="PRU00076"/>
    </source>
</evidence>
<evidence type="ECO:0000256" key="1">
    <source>
        <dbReference type="ARBA" id="ARBA00023157"/>
    </source>
</evidence>
<evidence type="ECO:0000313" key="5">
    <source>
        <dbReference type="Proteomes" id="UP000059680"/>
    </source>
</evidence>
<dbReference type="SUPFAM" id="SSF57196">
    <property type="entry name" value="EGF/Laminin"/>
    <property type="match status" value="1"/>
</dbReference>
<dbReference type="AlphaFoldDB" id="A0A0P0XS49"/>
<reference evidence="4 5" key="2">
    <citation type="journal article" date="2013" name="Plant Cell Physiol.">
        <title>Rice Annotation Project Database (RAP-DB): an integrative and interactive database for rice genomics.</title>
        <authorList>
            <person name="Sakai H."/>
            <person name="Lee S.S."/>
            <person name="Tanaka T."/>
            <person name="Numa H."/>
            <person name="Kim J."/>
            <person name="Kawahara Y."/>
            <person name="Wakimoto H."/>
            <person name="Yang C.C."/>
            <person name="Iwamoto M."/>
            <person name="Abe T."/>
            <person name="Yamada Y."/>
            <person name="Muto A."/>
            <person name="Inokuchi H."/>
            <person name="Ikemura T."/>
            <person name="Matsumoto T."/>
            <person name="Sasaki T."/>
            <person name="Itoh T."/>
        </authorList>
    </citation>
    <scope>NUCLEOTIDE SEQUENCE [LARGE SCALE GENOMIC DNA]</scope>
    <source>
        <strain evidence="5">cv. Nipponbare</strain>
    </source>
</reference>
<dbReference type="PROSITE" id="PS50026">
    <property type="entry name" value="EGF_3"/>
    <property type="match status" value="1"/>
</dbReference>
<dbReference type="PaxDb" id="39947-A0A0P0XS49"/>
<protein>
    <submittedName>
        <fullName evidence="4">Os10g0174800 protein</fullName>
    </submittedName>
</protein>
<dbReference type="eggNOG" id="ENOG502QQPF">
    <property type="taxonomic scope" value="Eukaryota"/>
</dbReference>
<dbReference type="CDD" id="cd00054">
    <property type="entry name" value="EGF_CA"/>
    <property type="match status" value="1"/>
</dbReference>
<dbReference type="InterPro" id="IPR000742">
    <property type="entry name" value="EGF"/>
</dbReference>
<keyword evidence="2" id="KW-0245">EGF-like domain</keyword>
<organism evidence="4 5">
    <name type="scientific">Oryza sativa subsp. japonica</name>
    <name type="common">Rice</name>
    <dbReference type="NCBI Taxonomy" id="39947"/>
    <lineage>
        <taxon>Eukaryota</taxon>
        <taxon>Viridiplantae</taxon>
        <taxon>Streptophyta</taxon>
        <taxon>Embryophyta</taxon>
        <taxon>Tracheophyta</taxon>
        <taxon>Spermatophyta</taxon>
        <taxon>Magnoliopsida</taxon>
        <taxon>Liliopsida</taxon>
        <taxon>Poales</taxon>
        <taxon>Poaceae</taxon>
        <taxon>BOP clade</taxon>
        <taxon>Oryzoideae</taxon>
        <taxon>Oryzeae</taxon>
        <taxon>Oryzinae</taxon>
        <taxon>Oryza</taxon>
        <taxon>Oryza sativa</taxon>
    </lineage>
</organism>
<accession>A0A0P0XS49</accession>
<dbReference type="GO" id="GO:0005509">
    <property type="term" value="F:calcium ion binding"/>
    <property type="evidence" value="ECO:0007669"/>
    <property type="project" value="InterPro"/>
</dbReference>
<reference evidence="5" key="1">
    <citation type="journal article" date="2005" name="Nature">
        <title>The map-based sequence of the rice genome.</title>
        <authorList>
            <consortium name="International rice genome sequencing project (IRGSP)"/>
            <person name="Matsumoto T."/>
            <person name="Wu J."/>
            <person name="Kanamori H."/>
            <person name="Katayose Y."/>
            <person name="Fujisawa M."/>
            <person name="Namiki N."/>
            <person name="Mizuno H."/>
            <person name="Yamamoto K."/>
            <person name="Antonio B.A."/>
            <person name="Baba T."/>
            <person name="Sakata K."/>
            <person name="Nagamura Y."/>
            <person name="Aoki H."/>
            <person name="Arikawa K."/>
            <person name="Arita K."/>
            <person name="Bito T."/>
            <person name="Chiden Y."/>
            <person name="Fujitsuka N."/>
            <person name="Fukunaka R."/>
            <person name="Hamada M."/>
            <person name="Harada C."/>
            <person name="Hayashi A."/>
            <person name="Hijishita S."/>
            <person name="Honda M."/>
            <person name="Hosokawa S."/>
            <person name="Ichikawa Y."/>
            <person name="Idonuma A."/>
            <person name="Iijima M."/>
            <person name="Ikeda M."/>
            <person name="Ikeno M."/>
            <person name="Ito K."/>
            <person name="Ito S."/>
            <person name="Ito T."/>
            <person name="Ito Y."/>
            <person name="Ito Y."/>
            <person name="Iwabuchi A."/>
            <person name="Kamiya K."/>
            <person name="Karasawa W."/>
            <person name="Kurita K."/>
            <person name="Katagiri S."/>
            <person name="Kikuta A."/>
            <person name="Kobayashi H."/>
            <person name="Kobayashi N."/>
            <person name="Machita K."/>
            <person name="Maehara T."/>
            <person name="Masukawa M."/>
            <person name="Mizubayashi T."/>
            <person name="Mukai Y."/>
            <person name="Nagasaki H."/>
            <person name="Nagata Y."/>
            <person name="Naito S."/>
            <person name="Nakashima M."/>
            <person name="Nakama Y."/>
            <person name="Nakamichi Y."/>
            <person name="Nakamura M."/>
            <person name="Meguro A."/>
            <person name="Negishi M."/>
            <person name="Ohta I."/>
            <person name="Ohta T."/>
            <person name="Okamoto M."/>
            <person name="Ono N."/>
            <person name="Saji S."/>
            <person name="Sakaguchi M."/>
            <person name="Sakai K."/>
            <person name="Shibata M."/>
            <person name="Shimokawa T."/>
            <person name="Song J."/>
            <person name="Takazaki Y."/>
            <person name="Terasawa K."/>
            <person name="Tsugane M."/>
            <person name="Tsuji K."/>
            <person name="Ueda S."/>
            <person name="Waki K."/>
            <person name="Yamagata H."/>
            <person name="Yamamoto M."/>
            <person name="Yamamoto S."/>
            <person name="Yamane H."/>
            <person name="Yoshiki S."/>
            <person name="Yoshihara R."/>
            <person name="Yukawa K."/>
            <person name="Zhong H."/>
            <person name="Yano M."/>
            <person name="Yuan Q."/>
            <person name="Ouyang S."/>
            <person name="Liu J."/>
            <person name="Jones K.M."/>
            <person name="Gansberger K."/>
            <person name="Moffat K."/>
            <person name="Hill J."/>
            <person name="Bera J."/>
            <person name="Fadrosh D."/>
            <person name="Jin S."/>
            <person name="Johri S."/>
            <person name="Kim M."/>
            <person name="Overton L."/>
            <person name="Reardon M."/>
            <person name="Tsitrin T."/>
            <person name="Vuong H."/>
            <person name="Weaver B."/>
            <person name="Ciecko A."/>
            <person name="Tallon L."/>
            <person name="Jackson J."/>
            <person name="Pai G."/>
            <person name="Aken S.V."/>
            <person name="Utterback T."/>
            <person name="Reidmuller S."/>
            <person name="Feldblyum T."/>
            <person name="Hsiao J."/>
            <person name="Zismann V."/>
            <person name="Iobst S."/>
            <person name="de Vazeille A.R."/>
            <person name="Buell C.R."/>
            <person name="Ying K."/>
            <person name="Li Y."/>
            <person name="Lu T."/>
            <person name="Huang Y."/>
            <person name="Zhao Q."/>
            <person name="Feng Q."/>
            <person name="Zhang L."/>
            <person name="Zhu J."/>
            <person name="Weng Q."/>
            <person name="Mu J."/>
            <person name="Lu Y."/>
            <person name="Fan D."/>
            <person name="Liu Y."/>
            <person name="Guan J."/>
            <person name="Zhang Y."/>
            <person name="Yu S."/>
            <person name="Liu X."/>
            <person name="Zhang Y."/>
            <person name="Hong G."/>
            <person name="Han B."/>
            <person name="Choisne N."/>
            <person name="Demange N."/>
            <person name="Orjeda G."/>
            <person name="Samain S."/>
            <person name="Cattolico L."/>
            <person name="Pelletier E."/>
            <person name="Couloux A."/>
            <person name="Segurens B."/>
            <person name="Wincker P."/>
            <person name="D'Hont A."/>
            <person name="Scarpelli C."/>
            <person name="Weissenbach J."/>
            <person name="Salanoubat M."/>
            <person name="Quetier F."/>
            <person name="Yu Y."/>
            <person name="Kim H.R."/>
            <person name="Rambo T."/>
            <person name="Currie J."/>
            <person name="Collura K."/>
            <person name="Luo M."/>
            <person name="Yang T."/>
            <person name="Ammiraju J.S.S."/>
            <person name="Engler F."/>
            <person name="Soderlund C."/>
            <person name="Wing R.A."/>
            <person name="Palmer L.E."/>
            <person name="de la Bastide M."/>
            <person name="Spiegel L."/>
            <person name="Nascimento L."/>
            <person name="Zutavern T."/>
            <person name="O'Shaughnessy A."/>
            <person name="Dike S."/>
            <person name="Dedhia N."/>
            <person name="Preston R."/>
            <person name="Balija V."/>
            <person name="McCombie W.R."/>
            <person name="Chow T."/>
            <person name="Chen H."/>
            <person name="Chung M."/>
            <person name="Chen C."/>
            <person name="Shaw J."/>
            <person name="Wu H."/>
            <person name="Hsiao K."/>
            <person name="Chao Y."/>
            <person name="Chu M."/>
            <person name="Cheng C."/>
            <person name="Hour A."/>
            <person name="Lee P."/>
            <person name="Lin S."/>
            <person name="Lin Y."/>
            <person name="Liou J."/>
            <person name="Liu S."/>
            <person name="Hsing Y."/>
            <person name="Raghuvanshi S."/>
            <person name="Mohanty A."/>
            <person name="Bharti A.K."/>
            <person name="Gaur A."/>
            <person name="Gupta V."/>
            <person name="Kumar D."/>
            <person name="Ravi V."/>
            <person name="Vij S."/>
            <person name="Kapur A."/>
            <person name="Khurana P."/>
            <person name="Khurana P."/>
            <person name="Khurana J.P."/>
            <person name="Tyagi A.K."/>
            <person name="Gaikwad K."/>
            <person name="Singh A."/>
            <person name="Dalal V."/>
            <person name="Srivastava S."/>
            <person name="Dixit A."/>
            <person name="Pal A.K."/>
            <person name="Ghazi I.A."/>
            <person name="Yadav M."/>
            <person name="Pandit A."/>
            <person name="Bhargava A."/>
            <person name="Sureshbabu K."/>
            <person name="Batra K."/>
            <person name="Sharma T.R."/>
            <person name="Mohapatra T."/>
            <person name="Singh N.K."/>
            <person name="Messing J."/>
            <person name="Nelson A.B."/>
            <person name="Fuks G."/>
            <person name="Kavchok S."/>
            <person name="Keizer G."/>
            <person name="Linton E."/>
            <person name="Llaca V."/>
            <person name="Song R."/>
            <person name="Tanyolac B."/>
            <person name="Young S."/>
            <person name="Ho-Il K."/>
            <person name="Hahn J.H."/>
            <person name="Sangsakoo G."/>
            <person name="Vanavichit A."/>
            <person name="de Mattos Luiz.A.T."/>
            <person name="Zimmer P.D."/>
            <person name="Malone G."/>
            <person name="Dellagostin O."/>
            <person name="de Oliveira A.C."/>
            <person name="Bevan M."/>
            <person name="Bancroft I."/>
            <person name="Minx P."/>
            <person name="Cordum H."/>
            <person name="Wilson R."/>
            <person name="Cheng Z."/>
            <person name="Jin W."/>
            <person name="Jiang J."/>
            <person name="Leong S.A."/>
            <person name="Iwama H."/>
            <person name="Gojobori T."/>
            <person name="Itoh T."/>
            <person name="Niimura Y."/>
            <person name="Fujii Y."/>
            <person name="Habara T."/>
            <person name="Sakai H."/>
            <person name="Sato Y."/>
            <person name="Wilson G."/>
            <person name="Kumar K."/>
            <person name="McCouch S."/>
            <person name="Juretic N."/>
            <person name="Hoen D."/>
            <person name="Wright S."/>
            <person name="Bruskiewich R."/>
            <person name="Bureau T."/>
            <person name="Miyao A."/>
            <person name="Hirochika H."/>
            <person name="Nishikawa T."/>
            <person name="Kadowaki K."/>
            <person name="Sugiura M."/>
            <person name="Burr B."/>
            <person name="Sasaki T."/>
        </authorList>
    </citation>
    <scope>NUCLEOTIDE SEQUENCE [LARGE SCALE GENOMIC DNA]</scope>
    <source>
        <strain evidence="5">cv. Nipponbare</strain>
    </source>
</reference>
<dbReference type="SMART" id="SM00181">
    <property type="entry name" value="EGF"/>
    <property type="match status" value="2"/>
</dbReference>
<dbReference type="InParanoid" id="A0A0P0XS49"/>
<dbReference type="Gene3D" id="2.10.25.10">
    <property type="entry name" value="Laminin"/>
    <property type="match status" value="2"/>
</dbReference>
<evidence type="ECO:0000313" key="4">
    <source>
        <dbReference type="EMBL" id="BAT10084.1"/>
    </source>
</evidence>
<feature type="domain" description="EGF-like" evidence="3">
    <location>
        <begin position="90"/>
        <end position="140"/>
    </location>
</feature>
<dbReference type="Gramene" id="Os10t0174800-00">
    <property type="protein sequence ID" value="Os10t0174800-00"/>
    <property type="gene ID" value="Os10g0174800"/>
</dbReference>
<dbReference type="PROSITE" id="PS01187">
    <property type="entry name" value="EGF_CA"/>
    <property type="match status" value="1"/>
</dbReference>
<dbReference type="SMART" id="SM00179">
    <property type="entry name" value="EGF_CA"/>
    <property type="match status" value="1"/>
</dbReference>
<dbReference type="Proteomes" id="UP000059680">
    <property type="component" value="Chromosome 10"/>
</dbReference>
<keyword evidence="1" id="KW-1015">Disulfide bond</keyword>
<keyword evidence="5" id="KW-1185">Reference proteome</keyword>
<dbReference type="EMBL" id="AP014966">
    <property type="protein sequence ID" value="BAT10084.1"/>
    <property type="molecule type" value="Genomic_DNA"/>
</dbReference>
<dbReference type="STRING" id="39947.A0A0P0XS49"/>
<proteinExistence type="predicted"/>
<reference evidence="4 5" key="3">
    <citation type="journal article" date="2013" name="Rice">
        <title>Improvement of the Oryza sativa Nipponbare reference genome using next generation sequence and optical map data.</title>
        <authorList>
            <person name="Kawahara Y."/>
            <person name="de la Bastide M."/>
            <person name="Hamilton J.P."/>
            <person name="Kanamori H."/>
            <person name="McCombie W.R."/>
            <person name="Ouyang S."/>
            <person name="Schwartz D.C."/>
            <person name="Tanaka T."/>
            <person name="Wu J."/>
            <person name="Zhou S."/>
            <person name="Childs K.L."/>
            <person name="Davidson R.M."/>
            <person name="Lin H."/>
            <person name="Quesada-Ocampo L."/>
            <person name="Vaillancourt B."/>
            <person name="Sakai H."/>
            <person name="Lee S.S."/>
            <person name="Kim J."/>
            <person name="Numa H."/>
            <person name="Itoh T."/>
            <person name="Buell C.R."/>
            <person name="Matsumoto T."/>
        </authorList>
    </citation>
    <scope>NUCLEOTIDE SEQUENCE [LARGE SCALE GENOMIC DNA]</scope>
    <source>
        <strain evidence="5">cv. Nipponbare</strain>
    </source>
</reference>
<sequence length="200" mass="21775">MVVEKDWYNFTSPDLYSDNFSKKYPKGVPLVIDFAIRDGFCPAAGQAPPANYACVSSNSSCVNVTNGDGYICNCSKGYDGNPYIPNGCHDIDECALRDSHPELRVLYPCSRNGICMNRPGGYDCPCKRGMSGDGKAGTCSEKFPLQAKIVVVKRLIYGQTCLYGLQRKNCVLGCTRQHIPEDPLDEAAAQVPVVVDRTAA</sequence>
<dbReference type="PANTHER" id="PTHR33491">
    <property type="entry name" value="OSJNBA0016N04.9 PROTEIN"/>
    <property type="match status" value="1"/>
</dbReference>
<evidence type="ECO:0000259" key="3">
    <source>
        <dbReference type="PROSITE" id="PS50026"/>
    </source>
</evidence>